<dbReference type="Gene3D" id="3.30.470.20">
    <property type="entry name" value="ATP-grasp fold, B domain"/>
    <property type="match status" value="1"/>
</dbReference>
<comment type="cofactor">
    <cofactor evidence="2">
        <name>Mg(2+)</name>
        <dbReference type="ChEBI" id="CHEBI:18420"/>
    </cofactor>
</comment>
<dbReference type="NCBIfam" id="NF007764">
    <property type="entry name" value="PRK10446.1"/>
    <property type="match status" value="1"/>
</dbReference>
<dbReference type="PANTHER" id="PTHR21621">
    <property type="entry name" value="RIBOSOMAL PROTEIN S6 MODIFICATION PROTEIN"/>
    <property type="match status" value="1"/>
</dbReference>
<evidence type="ECO:0000313" key="14">
    <source>
        <dbReference type="EMBL" id="RWX01498.1"/>
    </source>
</evidence>
<dbReference type="PANTHER" id="PTHR21621:SF7">
    <property type="entry name" value="RIBOSOMAL PROTEIN BS6--L-GLUTAMATE LIGASE"/>
    <property type="match status" value="1"/>
</dbReference>
<evidence type="ECO:0000256" key="10">
    <source>
        <dbReference type="ARBA" id="ARBA00061239"/>
    </source>
</evidence>
<gene>
    <name evidence="14" type="ORF">EPI11_05975</name>
</gene>
<keyword evidence="5 12" id="KW-0547">Nucleotide-binding</keyword>
<dbReference type="FunFam" id="3.30.1490.20:FF:000005">
    <property type="entry name" value="Probable alpha-L-glutamate ligase 1"/>
    <property type="match status" value="1"/>
</dbReference>
<evidence type="ECO:0000256" key="11">
    <source>
        <dbReference type="ARBA" id="ARBA00072141"/>
    </source>
</evidence>
<dbReference type="AlphaFoldDB" id="A0A444HCJ8"/>
<dbReference type="GO" id="GO:0005840">
    <property type="term" value="C:ribosome"/>
    <property type="evidence" value="ECO:0007669"/>
    <property type="project" value="UniProtKB-KW"/>
</dbReference>
<dbReference type="GO" id="GO:0018169">
    <property type="term" value="F:ribosomal S6-glutamic acid ligase activity"/>
    <property type="evidence" value="ECO:0007669"/>
    <property type="project" value="TreeGrafter"/>
</dbReference>
<evidence type="ECO:0000256" key="1">
    <source>
        <dbReference type="ARBA" id="ARBA00001936"/>
    </source>
</evidence>
<evidence type="ECO:0000256" key="2">
    <source>
        <dbReference type="ARBA" id="ARBA00001946"/>
    </source>
</evidence>
<keyword evidence="7" id="KW-0460">Magnesium</keyword>
<evidence type="ECO:0000256" key="8">
    <source>
        <dbReference type="ARBA" id="ARBA00022917"/>
    </source>
</evidence>
<keyword evidence="14" id="KW-0687">Ribonucleoprotein</keyword>
<proteinExistence type="inferred from homology"/>
<dbReference type="OrthoDB" id="3865600at2"/>
<dbReference type="Gene3D" id="3.40.50.20">
    <property type="match status" value="1"/>
</dbReference>
<dbReference type="InterPro" id="IPR041107">
    <property type="entry name" value="Rimk_N"/>
</dbReference>
<dbReference type="NCBIfam" id="TIGR00768">
    <property type="entry name" value="rimK_fam"/>
    <property type="match status" value="1"/>
</dbReference>
<dbReference type="InterPro" id="IPR013651">
    <property type="entry name" value="ATP-grasp_RimK-type"/>
</dbReference>
<dbReference type="GO" id="GO:0006412">
    <property type="term" value="P:translation"/>
    <property type="evidence" value="ECO:0007669"/>
    <property type="project" value="UniProtKB-KW"/>
</dbReference>
<dbReference type="GO" id="GO:0005737">
    <property type="term" value="C:cytoplasm"/>
    <property type="evidence" value="ECO:0007669"/>
    <property type="project" value="TreeGrafter"/>
</dbReference>
<keyword evidence="14" id="KW-0689">Ribosomal protein</keyword>
<dbReference type="PROSITE" id="PS50975">
    <property type="entry name" value="ATP_GRASP"/>
    <property type="match status" value="1"/>
</dbReference>
<reference evidence="14 15" key="1">
    <citation type="submission" date="2019-01" db="EMBL/GenBank/DDBJ databases">
        <title>Flavobacterium sp. nov.,isolated from freshwater.</title>
        <authorList>
            <person name="Zhang R."/>
            <person name="Du Z.-J."/>
        </authorList>
    </citation>
    <scope>NUCLEOTIDE SEQUENCE [LARGE SCALE GENOMIC DNA]</scope>
    <source>
        <strain evidence="14 15">1E403</strain>
    </source>
</reference>
<dbReference type="Pfam" id="PF05618">
    <property type="entry name" value="Zn_protease"/>
    <property type="match status" value="1"/>
</dbReference>
<evidence type="ECO:0000256" key="3">
    <source>
        <dbReference type="ARBA" id="ARBA00022598"/>
    </source>
</evidence>
<dbReference type="InterPro" id="IPR021109">
    <property type="entry name" value="Peptidase_aspartic_dom_sf"/>
</dbReference>
<evidence type="ECO:0000256" key="7">
    <source>
        <dbReference type="ARBA" id="ARBA00022842"/>
    </source>
</evidence>
<evidence type="ECO:0000313" key="15">
    <source>
        <dbReference type="Proteomes" id="UP000287527"/>
    </source>
</evidence>
<organism evidence="14 15">
    <name type="scientific">Flavobacterium cerinum</name>
    <dbReference type="NCBI Taxonomy" id="2502784"/>
    <lineage>
        <taxon>Bacteria</taxon>
        <taxon>Pseudomonadati</taxon>
        <taxon>Bacteroidota</taxon>
        <taxon>Flavobacteriia</taxon>
        <taxon>Flavobacteriales</taxon>
        <taxon>Flavobacteriaceae</taxon>
        <taxon>Flavobacterium</taxon>
    </lineage>
</organism>
<dbReference type="Proteomes" id="UP000287527">
    <property type="component" value="Unassembled WGS sequence"/>
</dbReference>
<accession>A0A444HCJ8</accession>
<keyword evidence="8" id="KW-0648">Protein biosynthesis</keyword>
<dbReference type="Pfam" id="PF08443">
    <property type="entry name" value="RimK"/>
    <property type="match status" value="1"/>
</dbReference>
<protein>
    <recommendedName>
        <fullName evidence="11">Probable alpha-L-glutamate ligase</fullName>
    </recommendedName>
</protein>
<sequence>MLNKVIVGSEEWCAFPHLGIPTVKARVDSGAKTSALHAINISPFQKEGENWVKFDINPIQNNTKTIIHCEAPLVDKRVVKSSSGFREQRYVIRAEIQIGETNWNVELTLTNRDSMGFRMLLGREAMSGRLLVDPEQKYLLGQPTKEKLQEYYDKSEEPKKGLRIGVLASNPELYSNRRIMEAGEMRGHEMHFLNLKYCYMKLDAHTPEIHYRGGRILNDFDAVIPRIRPSMTFYGCALTRHFEALKVFCLNSSSAITQSRDKLYSLQLLLNSGIEIPTTGFANSPLDTNDLIKMVGGPPLIVKLLEGTQGKGVVLAETKKAAESVINAFKSLNANILVQEFIKEANGKDLRLFVIDGKVVAAIQREALPGEFRANIHLGGTASVIRATAEEKRIAIKAAKAMNLKVAGVDIIRSSKGPLLLEVNSSPGLEGIEGATNKDIAGEMILAIEKNFKWK</sequence>
<dbReference type="GO" id="GO:0005524">
    <property type="term" value="F:ATP binding"/>
    <property type="evidence" value="ECO:0007669"/>
    <property type="project" value="UniProtKB-UniRule"/>
</dbReference>
<evidence type="ECO:0000256" key="5">
    <source>
        <dbReference type="ARBA" id="ARBA00022741"/>
    </source>
</evidence>
<evidence type="ECO:0000259" key="13">
    <source>
        <dbReference type="PROSITE" id="PS50975"/>
    </source>
</evidence>
<dbReference type="EMBL" id="SBII01000003">
    <property type="protein sequence ID" value="RWX01498.1"/>
    <property type="molecule type" value="Genomic_DNA"/>
</dbReference>
<dbReference type="Gene3D" id="2.40.70.10">
    <property type="entry name" value="Acid Proteases"/>
    <property type="match status" value="1"/>
</dbReference>
<dbReference type="InterPro" id="IPR013815">
    <property type="entry name" value="ATP_grasp_subdomain_1"/>
</dbReference>
<evidence type="ECO:0000256" key="12">
    <source>
        <dbReference type="PROSITE-ProRule" id="PRU00409"/>
    </source>
</evidence>
<comment type="similarity">
    <text evidence="10">In the C-terminal section; belongs to the RimK family.</text>
</comment>
<keyword evidence="15" id="KW-1185">Reference proteome</keyword>
<evidence type="ECO:0000256" key="6">
    <source>
        <dbReference type="ARBA" id="ARBA00022840"/>
    </source>
</evidence>
<comment type="caution">
    <text evidence="14">The sequence shown here is derived from an EMBL/GenBank/DDBJ whole genome shotgun (WGS) entry which is preliminary data.</text>
</comment>
<dbReference type="RefSeq" id="WP_128389035.1">
    <property type="nucleotide sequence ID" value="NZ_SBII01000003.1"/>
</dbReference>
<dbReference type="SUPFAM" id="SSF56059">
    <property type="entry name" value="Glutathione synthetase ATP-binding domain-like"/>
    <property type="match status" value="1"/>
</dbReference>
<keyword evidence="3 14" id="KW-0436">Ligase</keyword>
<keyword evidence="9" id="KW-0464">Manganese</keyword>
<keyword evidence="4" id="KW-0479">Metal-binding</keyword>
<comment type="cofactor">
    <cofactor evidence="1">
        <name>Mn(2+)</name>
        <dbReference type="ChEBI" id="CHEBI:29035"/>
    </cofactor>
</comment>
<dbReference type="Gene3D" id="3.30.1490.20">
    <property type="entry name" value="ATP-grasp fold, A domain"/>
    <property type="match status" value="1"/>
</dbReference>
<dbReference type="GO" id="GO:0046872">
    <property type="term" value="F:metal ion binding"/>
    <property type="evidence" value="ECO:0007669"/>
    <property type="project" value="UniProtKB-KW"/>
</dbReference>
<evidence type="ECO:0000256" key="4">
    <source>
        <dbReference type="ARBA" id="ARBA00022723"/>
    </source>
</evidence>
<dbReference type="Pfam" id="PF18030">
    <property type="entry name" value="Rimk_N"/>
    <property type="match status" value="1"/>
</dbReference>
<evidence type="ECO:0000256" key="9">
    <source>
        <dbReference type="ARBA" id="ARBA00023211"/>
    </source>
</evidence>
<dbReference type="SUPFAM" id="SSF50630">
    <property type="entry name" value="Acid proteases"/>
    <property type="match status" value="1"/>
</dbReference>
<dbReference type="InterPro" id="IPR004666">
    <property type="entry name" value="Rp_bS6_RimK/Lys_biosynth_LsyX"/>
</dbReference>
<dbReference type="GO" id="GO:0009432">
    <property type="term" value="P:SOS response"/>
    <property type="evidence" value="ECO:0007669"/>
    <property type="project" value="TreeGrafter"/>
</dbReference>
<dbReference type="InterPro" id="IPR011761">
    <property type="entry name" value="ATP-grasp"/>
</dbReference>
<feature type="domain" description="ATP-grasp" evidence="13">
    <location>
        <begin position="266"/>
        <end position="449"/>
    </location>
</feature>
<name>A0A444HCJ8_9FLAO</name>
<keyword evidence="6 12" id="KW-0067">ATP-binding</keyword>
<dbReference type="InterPro" id="IPR008503">
    <property type="entry name" value="Asp_endopeptidase"/>
</dbReference>